<dbReference type="AlphaFoldDB" id="A0A3S3B8S7"/>
<evidence type="ECO:0000313" key="16">
    <source>
        <dbReference type="EMBL" id="RVW05712.1"/>
    </source>
</evidence>
<dbReference type="Pfam" id="PF00117">
    <property type="entry name" value="GATase"/>
    <property type="match status" value="1"/>
</dbReference>
<dbReference type="GO" id="GO:0005737">
    <property type="term" value="C:cytoplasm"/>
    <property type="evidence" value="ECO:0007669"/>
    <property type="project" value="UniProtKB-SubCell"/>
</dbReference>
<accession>A0A3S3B8S7</accession>
<keyword evidence="7 13" id="KW-0315">Glutamine amidotransferase</keyword>
<keyword evidence="5 13" id="KW-0028">Amino-acid biosynthesis</keyword>
<comment type="pathway">
    <text evidence="2 13">Amino-acid biosynthesis; L-histidine biosynthesis; L-histidine from 5-phospho-alpha-D-ribose 1-diphosphate: step 5/9.</text>
</comment>
<name>A0A3S3B8S7_9NOCA</name>
<evidence type="ECO:0000256" key="5">
    <source>
        <dbReference type="ARBA" id="ARBA00022605"/>
    </source>
</evidence>
<protein>
    <recommendedName>
        <fullName evidence="13">Imidazole glycerol phosphate synthase subunit HisH</fullName>
        <ecNumber evidence="13">4.3.2.10</ecNumber>
    </recommendedName>
    <alternativeName>
        <fullName evidence="13">IGP synthase glutaminase subunit</fullName>
        <ecNumber evidence="13">3.5.1.2</ecNumber>
    </alternativeName>
    <alternativeName>
        <fullName evidence="13">IGP synthase subunit HisH</fullName>
    </alternativeName>
    <alternativeName>
        <fullName evidence="13">ImGP synthase subunit HisH</fullName>
        <shortName evidence="13">IGPS subunit HisH</shortName>
    </alternativeName>
</protein>
<proteinExistence type="inferred from homology"/>
<feature type="domain" description="Glutamine amidotransferase" evidence="15">
    <location>
        <begin position="6"/>
        <end position="206"/>
    </location>
</feature>
<feature type="active site" evidence="13 14">
    <location>
        <position position="192"/>
    </location>
</feature>
<dbReference type="EMBL" id="RKLO01000001">
    <property type="protein sequence ID" value="RVW05712.1"/>
    <property type="molecule type" value="Genomic_DNA"/>
</dbReference>
<evidence type="ECO:0000256" key="8">
    <source>
        <dbReference type="ARBA" id="ARBA00023102"/>
    </source>
</evidence>
<comment type="catalytic activity">
    <reaction evidence="11 13">
        <text>5-[(5-phospho-1-deoxy-D-ribulos-1-ylimino)methylamino]-1-(5-phospho-beta-D-ribosyl)imidazole-4-carboxamide + L-glutamine = D-erythro-1-(imidazol-4-yl)glycerol 3-phosphate + 5-amino-1-(5-phospho-beta-D-ribosyl)imidazole-4-carboxamide + L-glutamate + H(+)</text>
        <dbReference type="Rhea" id="RHEA:24793"/>
        <dbReference type="ChEBI" id="CHEBI:15378"/>
        <dbReference type="ChEBI" id="CHEBI:29985"/>
        <dbReference type="ChEBI" id="CHEBI:58278"/>
        <dbReference type="ChEBI" id="CHEBI:58359"/>
        <dbReference type="ChEBI" id="CHEBI:58475"/>
        <dbReference type="ChEBI" id="CHEBI:58525"/>
        <dbReference type="EC" id="4.3.2.10"/>
    </reaction>
</comment>
<dbReference type="NCBIfam" id="TIGR01855">
    <property type="entry name" value="IMP_synth_hisH"/>
    <property type="match status" value="1"/>
</dbReference>
<evidence type="ECO:0000256" key="10">
    <source>
        <dbReference type="ARBA" id="ARBA00025299"/>
    </source>
</evidence>
<evidence type="ECO:0000256" key="1">
    <source>
        <dbReference type="ARBA" id="ARBA00004496"/>
    </source>
</evidence>
<comment type="catalytic activity">
    <reaction evidence="12 13">
        <text>L-glutamine + H2O = L-glutamate + NH4(+)</text>
        <dbReference type="Rhea" id="RHEA:15889"/>
        <dbReference type="ChEBI" id="CHEBI:15377"/>
        <dbReference type="ChEBI" id="CHEBI:28938"/>
        <dbReference type="ChEBI" id="CHEBI:29985"/>
        <dbReference type="ChEBI" id="CHEBI:58359"/>
        <dbReference type="EC" id="3.5.1.2"/>
    </reaction>
</comment>
<dbReference type="GO" id="GO:0016829">
    <property type="term" value="F:lyase activity"/>
    <property type="evidence" value="ECO:0007669"/>
    <property type="project" value="UniProtKB-KW"/>
</dbReference>
<evidence type="ECO:0000256" key="12">
    <source>
        <dbReference type="ARBA" id="ARBA00049534"/>
    </source>
</evidence>
<dbReference type="PIRSF" id="PIRSF000495">
    <property type="entry name" value="Amidotransf_hisH"/>
    <property type="match status" value="1"/>
</dbReference>
<evidence type="ECO:0000256" key="11">
    <source>
        <dbReference type="ARBA" id="ARBA00047838"/>
    </source>
</evidence>
<gene>
    <name evidence="13 16" type="primary">hisH</name>
    <name evidence="16" type="ORF">EGT50_04060</name>
</gene>
<comment type="subcellular location">
    <subcellularLocation>
        <location evidence="1 13">Cytoplasm</location>
    </subcellularLocation>
</comment>
<dbReference type="EC" id="4.3.2.10" evidence="13"/>
<dbReference type="InterPro" id="IPR010139">
    <property type="entry name" value="Imidazole-glycPsynth_HisH"/>
</dbReference>
<keyword evidence="8 13" id="KW-0368">Histidine biosynthesis</keyword>
<dbReference type="RefSeq" id="WP_127951241.1">
    <property type="nucleotide sequence ID" value="NZ_RKLO01000001.1"/>
</dbReference>
<dbReference type="PANTHER" id="PTHR42701">
    <property type="entry name" value="IMIDAZOLE GLYCEROL PHOSPHATE SYNTHASE SUBUNIT HISH"/>
    <property type="match status" value="1"/>
</dbReference>
<dbReference type="SUPFAM" id="SSF52317">
    <property type="entry name" value="Class I glutamine amidotransferase-like"/>
    <property type="match status" value="1"/>
</dbReference>
<comment type="subunit">
    <text evidence="3 13">Heterodimer of HisH and HisF.</text>
</comment>
<feature type="active site" evidence="13 14">
    <location>
        <position position="190"/>
    </location>
</feature>
<dbReference type="UniPathway" id="UPA00031">
    <property type="reaction ID" value="UER00010"/>
</dbReference>
<feature type="active site" description="Nucleophile" evidence="13 14">
    <location>
        <position position="81"/>
    </location>
</feature>
<dbReference type="PROSITE" id="PS51273">
    <property type="entry name" value="GATASE_TYPE_1"/>
    <property type="match status" value="1"/>
</dbReference>
<keyword evidence="17" id="KW-1185">Reference proteome</keyword>
<dbReference type="Proteomes" id="UP000283479">
    <property type="component" value="Unassembled WGS sequence"/>
</dbReference>
<keyword evidence="4 13" id="KW-0963">Cytoplasm</keyword>
<dbReference type="EC" id="3.5.1.2" evidence="13"/>
<keyword evidence="6 13" id="KW-0378">Hydrolase</keyword>
<dbReference type="GO" id="GO:0004359">
    <property type="term" value="F:glutaminase activity"/>
    <property type="evidence" value="ECO:0007669"/>
    <property type="project" value="UniProtKB-EC"/>
</dbReference>
<reference evidence="16 17" key="1">
    <citation type="submission" date="2018-11" db="EMBL/GenBank/DDBJ databases">
        <title>Rhodococcus spongicola sp. nov. and Rhodococcus xishaensis sp. nov. from marine sponges.</title>
        <authorList>
            <person name="Li L."/>
            <person name="Lin H.W."/>
        </authorList>
    </citation>
    <scope>NUCLEOTIDE SEQUENCE [LARGE SCALE GENOMIC DNA]</scope>
    <source>
        <strain evidence="16 17">LHW51113</strain>
    </source>
</reference>
<keyword evidence="9 13" id="KW-0456">Lyase</keyword>
<dbReference type="FunFam" id="3.40.50.880:FF:000056">
    <property type="entry name" value="Imidazole glycerol phosphate synthase subunit HisH"/>
    <property type="match status" value="1"/>
</dbReference>
<evidence type="ECO:0000256" key="14">
    <source>
        <dbReference type="PIRSR" id="PIRSR000495-1"/>
    </source>
</evidence>
<evidence type="ECO:0000313" key="17">
    <source>
        <dbReference type="Proteomes" id="UP000283479"/>
    </source>
</evidence>
<sequence length="209" mass="22277">MSSVALLDYGSGNLHSAERALARVGADVTVTSDPRIALAADGLVVPGVGAFAACMEGLLEVKGDRIIGQRLAGGRPVLGICVGMQILFERGVEFGVEADGCGEWPGTVERLEADVLPHMGWNTVQAPDDSILFAGMDADTRFYFVHSYAARKWELPPSDHIAPAKLTWAEHGDRFLAAVENGPLSATQFHPEKSGDAGAHLLENWVRSV</sequence>
<dbReference type="OrthoDB" id="9807137at2"/>
<dbReference type="GO" id="GO:0000107">
    <property type="term" value="F:imidazoleglycerol-phosphate synthase activity"/>
    <property type="evidence" value="ECO:0007669"/>
    <property type="project" value="UniProtKB-UniRule"/>
</dbReference>
<evidence type="ECO:0000259" key="15">
    <source>
        <dbReference type="Pfam" id="PF00117"/>
    </source>
</evidence>
<dbReference type="InterPro" id="IPR029062">
    <property type="entry name" value="Class_I_gatase-like"/>
</dbReference>
<evidence type="ECO:0000256" key="4">
    <source>
        <dbReference type="ARBA" id="ARBA00022490"/>
    </source>
</evidence>
<evidence type="ECO:0000256" key="7">
    <source>
        <dbReference type="ARBA" id="ARBA00022962"/>
    </source>
</evidence>
<evidence type="ECO:0000256" key="3">
    <source>
        <dbReference type="ARBA" id="ARBA00011152"/>
    </source>
</evidence>
<evidence type="ECO:0000256" key="2">
    <source>
        <dbReference type="ARBA" id="ARBA00005091"/>
    </source>
</evidence>
<dbReference type="PANTHER" id="PTHR42701:SF1">
    <property type="entry name" value="IMIDAZOLE GLYCEROL PHOSPHATE SYNTHASE SUBUNIT HISH"/>
    <property type="match status" value="1"/>
</dbReference>
<dbReference type="CDD" id="cd01748">
    <property type="entry name" value="GATase1_IGP_Synthase"/>
    <property type="match status" value="1"/>
</dbReference>
<dbReference type="Gene3D" id="3.40.50.880">
    <property type="match status" value="1"/>
</dbReference>
<dbReference type="InterPro" id="IPR017926">
    <property type="entry name" value="GATASE"/>
</dbReference>
<organism evidence="16 17">
    <name type="scientific">Rhodococcus xishaensis</name>
    <dbReference type="NCBI Taxonomy" id="2487364"/>
    <lineage>
        <taxon>Bacteria</taxon>
        <taxon>Bacillati</taxon>
        <taxon>Actinomycetota</taxon>
        <taxon>Actinomycetes</taxon>
        <taxon>Mycobacteriales</taxon>
        <taxon>Nocardiaceae</taxon>
        <taxon>Rhodococcus</taxon>
    </lineage>
</organism>
<dbReference type="HAMAP" id="MF_00278">
    <property type="entry name" value="HisH"/>
    <property type="match status" value="1"/>
</dbReference>
<evidence type="ECO:0000256" key="6">
    <source>
        <dbReference type="ARBA" id="ARBA00022801"/>
    </source>
</evidence>
<dbReference type="GO" id="GO:0000105">
    <property type="term" value="P:L-histidine biosynthetic process"/>
    <property type="evidence" value="ECO:0007669"/>
    <property type="project" value="UniProtKB-UniRule"/>
</dbReference>
<comment type="caution">
    <text evidence="16">The sequence shown here is derived from an EMBL/GenBank/DDBJ whole genome shotgun (WGS) entry which is preliminary data.</text>
</comment>
<evidence type="ECO:0000256" key="9">
    <source>
        <dbReference type="ARBA" id="ARBA00023239"/>
    </source>
</evidence>
<evidence type="ECO:0000256" key="13">
    <source>
        <dbReference type="HAMAP-Rule" id="MF_00278"/>
    </source>
</evidence>
<comment type="function">
    <text evidence="10 13">IGPS catalyzes the conversion of PRFAR and glutamine to IGP, AICAR and glutamate. The HisH subunit catalyzes the hydrolysis of glutamine to glutamate and ammonia as part of the synthesis of IGP and AICAR. The resulting ammonia molecule is channeled to the active site of HisF.</text>
</comment>